<dbReference type="SUPFAM" id="SSF64356">
    <property type="entry name" value="SNARE-like"/>
    <property type="match status" value="1"/>
</dbReference>
<evidence type="ECO:0000256" key="8">
    <source>
        <dbReference type="PROSITE-ProRule" id="PRU00290"/>
    </source>
</evidence>
<name>A9V4H1_MONBE</name>
<dbReference type="Gene3D" id="1.20.5.110">
    <property type="match status" value="1"/>
</dbReference>
<evidence type="ECO:0000256" key="4">
    <source>
        <dbReference type="ARBA" id="ARBA00023139"/>
    </source>
</evidence>
<dbReference type="GO" id="GO:0006888">
    <property type="term" value="P:endoplasmic reticulum to Golgi vesicle-mediated transport"/>
    <property type="evidence" value="ECO:0000318"/>
    <property type="project" value="GO_Central"/>
</dbReference>
<proteinExistence type="inferred from homology"/>
<dbReference type="GeneID" id="5892857"/>
<keyword evidence="3" id="KW-0472">Membrane</keyword>
<protein>
    <submittedName>
        <fullName evidence="11">Uncharacterized protein</fullName>
    </submittedName>
</protein>
<evidence type="ECO:0000256" key="2">
    <source>
        <dbReference type="ARBA" id="ARBA00022481"/>
    </source>
</evidence>
<comment type="similarity">
    <text evidence="1">Belongs to the synaptobrevin family.</text>
</comment>
<dbReference type="PANTHER" id="PTHR45806:SF1">
    <property type="entry name" value="SYNAPTOBREVIN HOMOLOG YKT6"/>
    <property type="match status" value="1"/>
</dbReference>
<dbReference type="InterPro" id="IPR011012">
    <property type="entry name" value="Longin-like_dom_sf"/>
</dbReference>
<dbReference type="OMA" id="HYIGIIR"/>
<keyword evidence="8" id="KW-0175">Coiled coil</keyword>
<dbReference type="SUPFAM" id="SSF58038">
    <property type="entry name" value="SNARE fusion complex"/>
    <property type="match status" value="1"/>
</dbReference>
<evidence type="ECO:0000256" key="1">
    <source>
        <dbReference type="ARBA" id="ARBA00008025"/>
    </source>
</evidence>
<dbReference type="Proteomes" id="UP000001357">
    <property type="component" value="Unassembled WGS sequence"/>
</dbReference>
<dbReference type="SMART" id="SM01270">
    <property type="entry name" value="Longin"/>
    <property type="match status" value="1"/>
</dbReference>
<organism evidence="11 12">
    <name type="scientific">Monosiga brevicollis</name>
    <name type="common">Choanoflagellate</name>
    <dbReference type="NCBI Taxonomy" id="81824"/>
    <lineage>
        <taxon>Eukaryota</taxon>
        <taxon>Choanoflagellata</taxon>
        <taxon>Craspedida</taxon>
        <taxon>Salpingoecidae</taxon>
        <taxon>Monosiga</taxon>
    </lineage>
</organism>
<dbReference type="RefSeq" id="XP_001747534.1">
    <property type="nucleotide sequence ID" value="XM_001747482.1"/>
</dbReference>
<dbReference type="InterPro" id="IPR042855">
    <property type="entry name" value="V_SNARE_CC"/>
</dbReference>
<evidence type="ECO:0000313" key="11">
    <source>
        <dbReference type="EMBL" id="EDQ87614.1"/>
    </source>
</evidence>
<dbReference type="CDD" id="cd14824">
    <property type="entry name" value="Longin"/>
    <property type="match status" value="1"/>
</dbReference>
<comment type="subcellular location">
    <subcellularLocation>
        <location evidence="7">Endomembrane system</location>
        <topology evidence="7">Lipid-anchor</topology>
        <orientation evidence="7">Cytoplasmic side</orientation>
    </subcellularLocation>
</comment>
<sequence length="197" mass="22668">MKLFDISIFDMRGDKPVILTEARDLSSFNFFQRSSVEEYMNFFTTTLAERTDEGVRQSVQEKQYFCHVHNRQDKLCGVVIVDEEYPARVAFSIISKALEEFKSKYPVASWTSNPRDMPFPELAEMLKKYQDPAQADSMLKVQQELDETKVVLHKAMESVLKRDEHLDDLVAKSDQLSSTSKVFYKKAKAANSCCVVV</sequence>
<dbReference type="PROSITE" id="PS50892">
    <property type="entry name" value="V_SNARE"/>
    <property type="match status" value="1"/>
</dbReference>
<keyword evidence="4" id="KW-0564">Palmitate</keyword>
<dbReference type="InterPro" id="IPR010908">
    <property type="entry name" value="Longin_dom"/>
</dbReference>
<evidence type="ECO:0000259" key="9">
    <source>
        <dbReference type="PROSITE" id="PS50859"/>
    </source>
</evidence>
<dbReference type="STRING" id="81824.A9V4H1"/>
<keyword evidence="12" id="KW-1185">Reference proteome</keyword>
<dbReference type="AlphaFoldDB" id="A9V4H1"/>
<gene>
    <name evidence="11" type="ORF">MONBRDRAFT_33272</name>
</gene>
<feature type="domain" description="Longin" evidence="9">
    <location>
        <begin position="7"/>
        <end position="129"/>
    </location>
</feature>
<dbReference type="PANTHER" id="PTHR45806">
    <property type="entry name" value="SYNAPTOBREVIN HOMOLOG YKT6"/>
    <property type="match status" value="1"/>
</dbReference>
<feature type="domain" description="V-SNARE coiled-coil homology" evidence="10">
    <location>
        <begin position="137"/>
        <end position="197"/>
    </location>
</feature>
<keyword evidence="6" id="KW-0636">Prenylation</keyword>
<evidence type="ECO:0000313" key="12">
    <source>
        <dbReference type="Proteomes" id="UP000001357"/>
    </source>
</evidence>
<dbReference type="EMBL" id="CH991558">
    <property type="protein sequence ID" value="EDQ87614.1"/>
    <property type="molecule type" value="Genomic_DNA"/>
</dbReference>
<dbReference type="PROSITE" id="PS50859">
    <property type="entry name" value="LONGIN"/>
    <property type="match status" value="1"/>
</dbReference>
<evidence type="ECO:0000256" key="6">
    <source>
        <dbReference type="ARBA" id="ARBA00023289"/>
    </source>
</evidence>
<keyword evidence="2" id="KW-0488">Methylation</keyword>
<keyword evidence="5" id="KW-0449">Lipoprotein</keyword>
<dbReference type="Pfam" id="PF13774">
    <property type="entry name" value="Longin"/>
    <property type="match status" value="1"/>
</dbReference>
<dbReference type="InParanoid" id="A9V4H1"/>
<accession>A9V4H1</accession>
<evidence type="ECO:0000256" key="5">
    <source>
        <dbReference type="ARBA" id="ARBA00023288"/>
    </source>
</evidence>
<evidence type="ECO:0000259" key="10">
    <source>
        <dbReference type="PROSITE" id="PS50892"/>
    </source>
</evidence>
<dbReference type="FunCoup" id="A9V4H1">
    <property type="interactions" value="1772"/>
</dbReference>
<dbReference type="KEGG" id="mbr:MONBRDRAFT_33272"/>
<dbReference type="GO" id="GO:0005794">
    <property type="term" value="C:Golgi apparatus"/>
    <property type="evidence" value="ECO:0000318"/>
    <property type="project" value="GO_Central"/>
</dbReference>
<dbReference type="eggNOG" id="KOG0861">
    <property type="taxonomic scope" value="Eukaryota"/>
</dbReference>
<evidence type="ECO:0000256" key="3">
    <source>
        <dbReference type="ARBA" id="ARBA00023136"/>
    </source>
</evidence>
<dbReference type="Gene3D" id="3.30.450.50">
    <property type="entry name" value="Longin domain"/>
    <property type="match status" value="1"/>
</dbReference>
<dbReference type="Pfam" id="PF00957">
    <property type="entry name" value="Synaptobrevin"/>
    <property type="match status" value="1"/>
</dbReference>
<evidence type="ECO:0000256" key="7">
    <source>
        <dbReference type="ARBA" id="ARBA00046278"/>
    </source>
</evidence>
<reference evidence="11 12" key="1">
    <citation type="journal article" date="2008" name="Nature">
        <title>The genome of the choanoflagellate Monosiga brevicollis and the origin of metazoans.</title>
        <authorList>
            <consortium name="JGI Sequencing"/>
            <person name="King N."/>
            <person name="Westbrook M.J."/>
            <person name="Young S.L."/>
            <person name="Kuo A."/>
            <person name="Abedin M."/>
            <person name="Chapman J."/>
            <person name="Fairclough S."/>
            <person name="Hellsten U."/>
            <person name="Isogai Y."/>
            <person name="Letunic I."/>
            <person name="Marr M."/>
            <person name="Pincus D."/>
            <person name="Putnam N."/>
            <person name="Rokas A."/>
            <person name="Wright K.J."/>
            <person name="Zuzow R."/>
            <person name="Dirks W."/>
            <person name="Good M."/>
            <person name="Goodstein D."/>
            <person name="Lemons D."/>
            <person name="Li W."/>
            <person name="Lyons J.B."/>
            <person name="Morris A."/>
            <person name="Nichols S."/>
            <person name="Richter D.J."/>
            <person name="Salamov A."/>
            <person name="Bork P."/>
            <person name="Lim W.A."/>
            <person name="Manning G."/>
            <person name="Miller W.T."/>
            <person name="McGinnis W."/>
            <person name="Shapiro H."/>
            <person name="Tjian R."/>
            <person name="Grigoriev I.V."/>
            <person name="Rokhsar D."/>
        </authorList>
    </citation>
    <scope>NUCLEOTIDE SEQUENCE [LARGE SCALE GENOMIC DNA]</scope>
    <source>
        <strain evidence="12">MX1 / ATCC 50154</strain>
    </source>
</reference>
<dbReference type="GO" id="GO:0005484">
    <property type="term" value="F:SNAP receptor activity"/>
    <property type="evidence" value="ECO:0000318"/>
    <property type="project" value="GO_Central"/>
</dbReference>